<proteinExistence type="predicted"/>
<keyword evidence="2" id="KW-0812">Transmembrane</keyword>
<keyword evidence="2" id="KW-0472">Membrane</keyword>
<feature type="repeat" description="ANK" evidence="1">
    <location>
        <begin position="206"/>
        <end position="229"/>
    </location>
</feature>
<dbReference type="PANTHER" id="PTHR24184">
    <property type="entry name" value="SI:CH211-189E2.2"/>
    <property type="match status" value="1"/>
</dbReference>
<dbReference type="SMART" id="SM00248">
    <property type="entry name" value="ANK"/>
    <property type="match status" value="7"/>
</dbReference>
<dbReference type="AlphaFoldDB" id="A0AA38LF61"/>
<evidence type="ECO:0000313" key="5">
    <source>
        <dbReference type="Proteomes" id="UP000824469"/>
    </source>
</evidence>
<dbReference type="SUPFAM" id="SSF48403">
    <property type="entry name" value="Ankyrin repeat"/>
    <property type="match status" value="1"/>
</dbReference>
<dbReference type="Gene3D" id="1.25.40.20">
    <property type="entry name" value="Ankyrin repeat-containing domain"/>
    <property type="match status" value="2"/>
</dbReference>
<keyword evidence="1" id="KW-0040">ANK repeat</keyword>
<organism evidence="4 5">
    <name type="scientific">Taxus chinensis</name>
    <name type="common">Chinese yew</name>
    <name type="synonym">Taxus wallichiana var. chinensis</name>
    <dbReference type="NCBI Taxonomy" id="29808"/>
    <lineage>
        <taxon>Eukaryota</taxon>
        <taxon>Viridiplantae</taxon>
        <taxon>Streptophyta</taxon>
        <taxon>Embryophyta</taxon>
        <taxon>Tracheophyta</taxon>
        <taxon>Spermatophyta</taxon>
        <taxon>Pinopsida</taxon>
        <taxon>Pinidae</taxon>
        <taxon>Conifers II</taxon>
        <taxon>Cupressales</taxon>
        <taxon>Taxaceae</taxon>
        <taxon>Taxus</taxon>
    </lineage>
</organism>
<feature type="repeat" description="ANK" evidence="1">
    <location>
        <begin position="276"/>
        <end position="308"/>
    </location>
</feature>
<dbReference type="PROSITE" id="PS50297">
    <property type="entry name" value="ANK_REP_REGION"/>
    <property type="match status" value="3"/>
</dbReference>
<evidence type="ECO:0000259" key="3">
    <source>
        <dbReference type="Pfam" id="PF07693"/>
    </source>
</evidence>
<dbReference type="InterPro" id="IPR036770">
    <property type="entry name" value="Ankyrin_rpt-contain_sf"/>
</dbReference>
<name>A0AA38LF61_TAXCH</name>
<dbReference type="InterPro" id="IPR002110">
    <property type="entry name" value="Ankyrin_rpt"/>
</dbReference>
<feature type="transmembrane region" description="Helical" evidence="2">
    <location>
        <begin position="516"/>
        <end position="536"/>
    </location>
</feature>
<feature type="transmembrane region" description="Helical" evidence="2">
    <location>
        <begin position="556"/>
        <end position="577"/>
    </location>
</feature>
<keyword evidence="5" id="KW-1185">Reference proteome</keyword>
<keyword evidence="2" id="KW-1133">Transmembrane helix</keyword>
<dbReference type="OMA" id="FMEGANI"/>
<feature type="repeat" description="ANK" evidence="1">
    <location>
        <begin position="315"/>
        <end position="340"/>
    </location>
</feature>
<evidence type="ECO:0000256" key="1">
    <source>
        <dbReference type="PROSITE-ProRule" id="PRU00023"/>
    </source>
</evidence>
<dbReference type="Pfam" id="PF07693">
    <property type="entry name" value="KAP_NTPase"/>
    <property type="match status" value="1"/>
</dbReference>
<protein>
    <recommendedName>
        <fullName evidence="3">KAP NTPase domain-containing protein</fullName>
    </recommendedName>
</protein>
<sequence length="852" mass="96692">MEFKKSRRDAKEQLLSGEWRLASVEEVKKNLGDIKEKRILDSWDIARLLDGWVDGPGYRYNVRNEYRPSMGYMLLVKTQERRPDDVSFEPKKYSGVELNGEGRKAALLLSGEGRKAALLLSCEDKITDVICFVLHSILQSFTKAQERQAELDRLTTSLKDEFRNGKTVLHYVTDQPHNSNHAEYVVDLLQREFEYGKELIKDADKDGRTALHLAALHGHTGLFKIFIENCEMKADDKDRNGENLLHFAVNSNNVLVVRSLFKFPNTESIICSHDAKGKTALHKAAANGNENMMKFLLSRIDESRLKNYIQHADLFGQTALHVAASVGHKDAVKYLLDRGSRPLHERDTDGKTALHYAVQLQDQGKAIEVAKLLLHYCRGDEERSLLLWASATGVGTAELTCARSRKVQNYLKRKKKEAEETTNDLLLSAIKLGDDKMAWELINRGETSNSNSNGYSLGKIPTILTVRYNAWHYKNESEAWAGLAVEITKAIEAALTRAQRMRCRWRYAWKEQRDKLCLELLLPCLLAIFLSGWVAWGVWTLFSRSKHKELVQLKYGSIPVTVVVVVWTVVGHLFSVLKPISVQIMGYVTLPDHSSKLGYQHQVISDIQFLKEQMDDKPSSLWKIIAFEWLWRLFGLYPDTVKGTSIPKSPPPCKDDVRIIVFVDDLDRCQDNVILQVLSAVNLVLAVSEINVILGMDKKMITRAIANKFQDSNINNHNFPDPVDLADKYISKIVQIPLALPDADQDETKTFLDRQLGPAFQGRSNVGRSDDDIAEGTTEFSEKSYADMHSNVPQQEDQPTRKAGCSQLLSNCTRDHVTLDVCQHVTKRCRGFLSDLFEPLRTLANCLLKKRH</sequence>
<accession>A0AA38LF61</accession>
<evidence type="ECO:0000256" key="2">
    <source>
        <dbReference type="SAM" id="Phobius"/>
    </source>
</evidence>
<gene>
    <name evidence="4" type="ORF">KI387_021424</name>
</gene>
<feature type="transmembrane region" description="Helical" evidence="2">
    <location>
        <begin position="673"/>
        <end position="694"/>
    </location>
</feature>
<dbReference type="InterPro" id="IPR011646">
    <property type="entry name" value="KAP_P-loop"/>
</dbReference>
<dbReference type="Pfam" id="PF12796">
    <property type="entry name" value="Ank_2"/>
    <property type="match status" value="2"/>
</dbReference>
<dbReference type="Proteomes" id="UP000824469">
    <property type="component" value="Unassembled WGS sequence"/>
</dbReference>
<evidence type="ECO:0000313" key="4">
    <source>
        <dbReference type="EMBL" id="KAH9319655.1"/>
    </source>
</evidence>
<feature type="non-terminal residue" evidence="4">
    <location>
        <position position="1"/>
    </location>
</feature>
<reference evidence="4 5" key="1">
    <citation type="journal article" date="2021" name="Nat. Plants">
        <title>The Taxus genome provides insights into paclitaxel biosynthesis.</title>
        <authorList>
            <person name="Xiong X."/>
            <person name="Gou J."/>
            <person name="Liao Q."/>
            <person name="Li Y."/>
            <person name="Zhou Q."/>
            <person name="Bi G."/>
            <person name="Li C."/>
            <person name="Du R."/>
            <person name="Wang X."/>
            <person name="Sun T."/>
            <person name="Guo L."/>
            <person name="Liang H."/>
            <person name="Lu P."/>
            <person name="Wu Y."/>
            <person name="Zhang Z."/>
            <person name="Ro D.K."/>
            <person name="Shang Y."/>
            <person name="Huang S."/>
            <person name="Yan J."/>
        </authorList>
    </citation>
    <scope>NUCLEOTIDE SEQUENCE [LARGE SCALE GENOMIC DNA]</scope>
    <source>
        <strain evidence="4">Ta-2019</strain>
    </source>
</reference>
<dbReference type="PROSITE" id="PS50088">
    <property type="entry name" value="ANK_REPEAT"/>
    <property type="match status" value="3"/>
</dbReference>
<dbReference type="PANTHER" id="PTHR24184:SF11">
    <property type="entry name" value="ANKYRIN REPEAT AND SOCS BOX CONTAINING 3"/>
    <property type="match status" value="1"/>
</dbReference>
<dbReference type="EMBL" id="JAHRHJ020000004">
    <property type="protein sequence ID" value="KAH9319655.1"/>
    <property type="molecule type" value="Genomic_DNA"/>
</dbReference>
<comment type="caution">
    <text evidence="4">The sequence shown here is derived from an EMBL/GenBank/DDBJ whole genome shotgun (WGS) entry which is preliminary data.</text>
</comment>
<feature type="domain" description="KAP NTPase" evidence="3">
    <location>
        <begin position="463"/>
        <end position="769"/>
    </location>
</feature>